<dbReference type="SUPFAM" id="SSF55347">
    <property type="entry name" value="Glyceraldehyde-3-phosphate dehydrogenase-like, C-terminal domain"/>
    <property type="match status" value="1"/>
</dbReference>
<sequence length="364" mass="38839">MNRHKIGIVGAGNISGIYLEAPRKFSNLEVVALADLDLDKARAQAAKYGVPKACTVDELLALPEVEGVVNLTVPNAHAEVSRAALQAGKHIYTEKPLATVLEEGQELLRLARSKGLELGCAPDTFLGGGLQHARQLLDEGVIGEPVAFQAAMLSHGPEAWHPSPEFFYQPGAGPLFDMGPYYLTALVALLGPVAAVSGFSRASFPTRTVGSGPKKGEAIAVNTPTHVTASLELASGVIGTLTTSFDTYWEKYDTLVIYGSKGTMVLPDPNSFGGNVRIWKDKAWHESAPAHPFTENSRGMGLSEMLHAHARGREPRASGSLALHVLETMHAILRSSRERQAVAVHSQPGQPAPLPLGSDEEILR</sequence>
<comment type="caution">
    <text evidence="5">The sequence shown here is derived from an EMBL/GenBank/DDBJ whole genome shotgun (WGS) entry which is preliminary data.</text>
</comment>
<feature type="domain" description="GFO/IDH/MocA-like oxidoreductase" evidence="4">
    <location>
        <begin position="131"/>
        <end position="264"/>
    </location>
</feature>
<evidence type="ECO:0000256" key="1">
    <source>
        <dbReference type="ARBA" id="ARBA00023002"/>
    </source>
</evidence>
<dbReference type="Pfam" id="PF01408">
    <property type="entry name" value="GFO_IDH_MocA"/>
    <property type="match status" value="1"/>
</dbReference>
<dbReference type="InterPro" id="IPR050463">
    <property type="entry name" value="Gfo/Idh/MocA_oxidrdct_glycsds"/>
</dbReference>
<dbReference type="Gene3D" id="3.40.50.720">
    <property type="entry name" value="NAD(P)-binding Rossmann-like Domain"/>
    <property type="match status" value="1"/>
</dbReference>
<accession>A0A399F436</accession>
<dbReference type="OrthoDB" id="9815825at2"/>
<feature type="region of interest" description="Disordered" evidence="2">
    <location>
        <begin position="339"/>
        <end position="364"/>
    </location>
</feature>
<feature type="domain" description="Gfo/Idh/MocA-like oxidoreductase N-terminal" evidence="3">
    <location>
        <begin position="5"/>
        <end position="117"/>
    </location>
</feature>
<dbReference type="Proteomes" id="UP000266178">
    <property type="component" value="Unassembled WGS sequence"/>
</dbReference>
<dbReference type="Pfam" id="PF22725">
    <property type="entry name" value="GFO_IDH_MocA_C3"/>
    <property type="match status" value="1"/>
</dbReference>
<dbReference type="InterPro" id="IPR055170">
    <property type="entry name" value="GFO_IDH_MocA-like_dom"/>
</dbReference>
<proteinExistence type="predicted"/>
<dbReference type="Gene3D" id="3.30.360.10">
    <property type="entry name" value="Dihydrodipicolinate Reductase, domain 2"/>
    <property type="match status" value="1"/>
</dbReference>
<dbReference type="GO" id="GO:0047837">
    <property type="term" value="F:D-xylose 1-dehydrogenase (NADP+) activity"/>
    <property type="evidence" value="ECO:0007669"/>
    <property type="project" value="UniProtKB-EC"/>
</dbReference>
<gene>
    <name evidence="5" type="primary">xdh</name>
    <name evidence="5" type="ORF">Mgrana_03172</name>
</gene>
<dbReference type="InterPro" id="IPR036291">
    <property type="entry name" value="NAD(P)-bd_dom_sf"/>
</dbReference>
<dbReference type="EMBL" id="QWLB01000072">
    <property type="protein sequence ID" value="RIH90820.1"/>
    <property type="molecule type" value="Genomic_DNA"/>
</dbReference>
<reference evidence="5 6" key="1">
    <citation type="submission" date="2018-08" db="EMBL/GenBank/DDBJ databases">
        <title>Meiothermus granaticius genome AF-68 sequencing project.</title>
        <authorList>
            <person name="Da Costa M.S."/>
            <person name="Albuquerque L."/>
            <person name="Raposo P."/>
            <person name="Froufe H.J.C."/>
            <person name="Barroso C.S."/>
            <person name="Egas C."/>
        </authorList>
    </citation>
    <scope>NUCLEOTIDE SEQUENCE [LARGE SCALE GENOMIC DNA]</scope>
    <source>
        <strain evidence="5 6">AF-68</strain>
    </source>
</reference>
<keyword evidence="6" id="KW-1185">Reference proteome</keyword>
<dbReference type="GO" id="GO:0000166">
    <property type="term" value="F:nucleotide binding"/>
    <property type="evidence" value="ECO:0007669"/>
    <property type="project" value="InterPro"/>
</dbReference>
<evidence type="ECO:0000256" key="2">
    <source>
        <dbReference type="SAM" id="MobiDB-lite"/>
    </source>
</evidence>
<name>A0A399F436_9DEIN</name>
<dbReference type="SUPFAM" id="SSF51735">
    <property type="entry name" value="NAD(P)-binding Rossmann-fold domains"/>
    <property type="match status" value="1"/>
</dbReference>
<keyword evidence="1 5" id="KW-0560">Oxidoreductase</keyword>
<dbReference type="PANTHER" id="PTHR43818">
    <property type="entry name" value="BCDNA.GH03377"/>
    <property type="match status" value="1"/>
</dbReference>
<dbReference type="InterPro" id="IPR000683">
    <property type="entry name" value="Gfo/Idh/MocA-like_OxRdtase_N"/>
</dbReference>
<dbReference type="RefSeq" id="WP_119358603.1">
    <property type="nucleotide sequence ID" value="NZ_BJXM01000002.1"/>
</dbReference>
<dbReference type="AlphaFoldDB" id="A0A399F436"/>
<dbReference type="EC" id="1.1.1.179" evidence="5"/>
<protein>
    <submittedName>
        <fullName evidence="5">D-xylose dehydrogenase</fullName>
        <ecNumber evidence="5">1.1.1.179</ecNumber>
    </submittedName>
</protein>
<evidence type="ECO:0000313" key="6">
    <source>
        <dbReference type="Proteomes" id="UP000266178"/>
    </source>
</evidence>
<dbReference type="PANTHER" id="PTHR43818:SF11">
    <property type="entry name" value="BCDNA.GH03377"/>
    <property type="match status" value="1"/>
</dbReference>
<evidence type="ECO:0000259" key="3">
    <source>
        <dbReference type="Pfam" id="PF01408"/>
    </source>
</evidence>
<organism evidence="5 6">
    <name type="scientific">Meiothermus granaticius NBRC 107808</name>
    <dbReference type="NCBI Taxonomy" id="1227551"/>
    <lineage>
        <taxon>Bacteria</taxon>
        <taxon>Thermotogati</taxon>
        <taxon>Deinococcota</taxon>
        <taxon>Deinococci</taxon>
        <taxon>Thermales</taxon>
        <taxon>Thermaceae</taxon>
        <taxon>Meiothermus</taxon>
    </lineage>
</organism>
<evidence type="ECO:0000259" key="4">
    <source>
        <dbReference type="Pfam" id="PF22725"/>
    </source>
</evidence>
<evidence type="ECO:0000313" key="5">
    <source>
        <dbReference type="EMBL" id="RIH90820.1"/>
    </source>
</evidence>